<evidence type="ECO:0000313" key="3">
    <source>
        <dbReference type="Proteomes" id="UP000013827"/>
    </source>
</evidence>
<dbReference type="eggNOG" id="KOG0502">
    <property type="taxonomic scope" value="Eukaryota"/>
</dbReference>
<dbReference type="SUPFAM" id="SSF48403">
    <property type="entry name" value="Ankyrin repeat"/>
    <property type="match status" value="1"/>
</dbReference>
<dbReference type="OMA" id="EMHERCG"/>
<feature type="repeat" description="ANK" evidence="1">
    <location>
        <begin position="302"/>
        <end position="334"/>
    </location>
</feature>
<dbReference type="SFLD" id="SFLDS00003">
    <property type="entry name" value="Haloacid_Dehalogenase"/>
    <property type="match status" value="1"/>
</dbReference>
<dbReference type="SFLD" id="SFLDG01129">
    <property type="entry name" value="C1.5:_HAD__Beta-PGM__Phosphata"/>
    <property type="match status" value="1"/>
</dbReference>
<dbReference type="Proteomes" id="UP000013827">
    <property type="component" value="Unassembled WGS sequence"/>
</dbReference>
<dbReference type="Pfam" id="PF00702">
    <property type="entry name" value="Hydrolase"/>
    <property type="match status" value="1"/>
</dbReference>
<dbReference type="KEGG" id="ehx:EMIHUDRAFT_443814"/>
<dbReference type="PANTHER" id="PTHR43885">
    <property type="entry name" value="HALOACID DEHALOGENASE-LIKE HYDROLASE"/>
    <property type="match status" value="1"/>
</dbReference>
<evidence type="ECO:0000313" key="2">
    <source>
        <dbReference type="EnsemblProtists" id="EOD24753"/>
    </source>
</evidence>
<protein>
    <submittedName>
        <fullName evidence="2">Uncharacterized protein</fullName>
    </submittedName>
</protein>
<dbReference type="PROSITE" id="PS50297">
    <property type="entry name" value="ANK_REP_REGION"/>
    <property type="match status" value="2"/>
</dbReference>
<dbReference type="RefSeq" id="XP_005777182.1">
    <property type="nucleotide sequence ID" value="XM_005777125.1"/>
</dbReference>
<evidence type="ECO:0000256" key="1">
    <source>
        <dbReference type="PROSITE-ProRule" id="PRU00023"/>
    </source>
</evidence>
<dbReference type="EnsemblProtists" id="EOD24753">
    <property type="protein sequence ID" value="EOD24753"/>
    <property type="gene ID" value="EMIHUDRAFT_443814"/>
</dbReference>
<dbReference type="InterPro" id="IPR023214">
    <property type="entry name" value="HAD_sf"/>
</dbReference>
<dbReference type="Pfam" id="PF13637">
    <property type="entry name" value="Ank_4"/>
    <property type="match status" value="1"/>
</dbReference>
<dbReference type="PROSITE" id="PS50088">
    <property type="entry name" value="ANK_REPEAT"/>
    <property type="match status" value="2"/>
</dbReference>
<organism evidence="2 3">
    <name type="scientific">Emiliania huxleyi (strain CCMP1516)</name>
    <dbReference type="NCBI Taxonomy" id="280463"/>
    <lineage>
        <taxon>Eukaryota</taxon>
        <taxon>Haptista</taxon>
        <taxon>Haptophyta</taxon>
        <taxon>Prymnesiophyceae</taxon>
        <taxon>Isochrysidales</taxon>
        <taxon>Noelaerhabdaceae</taxon>
        <taxon>Emiliania</taxon>
    </lineage>
</organism>
<dbReference type="Gene3D" id="1.10.260.80">
    <property type="match status" value="1"/>
</dbReference>
<dbReference type="PANTHER" id="PTHR43885:SF1">
    <property type="entry name" value="SUPERFAMILY HYDROLASE, PUTATIVE (AFU_ORTHOLOGUE AFUA_4G13290)-RELATED"/>
    <property type="match status" value="1"/>
</dbReference>
<dbReference type="SMART" id="SM00248">
    <property type="entry name" value="ANK"/>
    <property type="match status" value="3"/>
</dbReference>
<dbReference type="InterPro" id="IPR036412">
    <property type="entry name" value="HAD-like_sf"/>
</dbReference>
<reference evidence="2" key="2">
    <citation type="submission" date="2024-10" db="UniProtKB">
        <authorList>
            <consortium name="EnsemblProtists"/>
        </authorList>
    </citation>
    <scope>IDENTIFICATION</scope>
</reference>
<accession>A0A0D3JML8</accession>
<reference evidence="3" key="1">
    <citation type="journal article" date="2013" name="Nature">
        <title>Pan genome of the phytoplankton Emiliania underpins its global distribution.</title>
        <authorList>
            <person name="Read B.A."/>
            <person name="Kegel J."/>
            <person name="Klute M.J."/>
            <person name="Kuo A."/>
            <person name="Lefebvre S.C."/>
            <person name="Maumus F."/>
            <person name="Mayer C."/>
            <person name="Miller J."/>
            <person name="Monier A."/>
            <person name="Salamov A."/>
            <person name="Young J."/>
            <person name="Aguilar M."/>
            <person name="Claverie J.M."/>
            <person name="Frickenhaus S."/>
            <person name="Gonzalez K."/>
            <person name="Herman E.K."/>
            <person name="Lin Y.C."/>
            <person name="Napier J."/>
            <person name="Ogata H."/>
            <person name="Sarno A.F."/>
            <person name="Shmutz J."/>
            <person name="Schroeder D."/>
            <person name="de Vargas C."/>
            <person name="Verret F."/>
            <person name="von Dassow P."/>
            <person name="Valentin K."/>
            <person name="Van de Peer Y."/>
            <person name="Wheeler G."/>
            <person name="Dacks J.B."/>
            <person name="Delwiche C.F."/>
            <person name="Dyhrman S.T."/>
            <person name="Glockner G."/>
            <person name="John U."/>
            <person name="Richards T."/>
            <person name="Worden A.Z."/>
            <person name="Zhang X."/>
            <person name="Grigoriev I.V."/>
            <person name="Allen A.E."/>
            <person name="Bidle K."/>
            <person name="Borodovsky M."/>
            <person name="Bowler C."/>
            <person name="Brownlee C."/>
            <person name="Cock J.M."/>
            <person name="Elias M."/>
            <person name="Gladyshev V.N."/>
            <person name="Groth M."/>
            <person name="Guda C."/>
            <person name="Hadaegh A."/>
            <person name="Iglesias-Rodriguez M.D."/>
            <person name="Jenkins J."/>
            <person name="Jones B.M."/>
            <person name="Lawson T."/>
            <person name="Leese F."/>
            <person name="Lindquist E."/>
            <person name="Lobanov A."/>
            <person name="Lomsadze A."/>
            <person name="Malik S.B."/>
            <person name="Marsh M.E."/>
            <person name="Mackinder L."/>
            <person name="Mock T."/>
            <person name="Mueller-Roeber B."/>
            <person name="Pagarete A."/>
            <person name="Parker M."/>
            <person name="Probert I."/>
            <person name="Quesneville H."/>
            <person name="Raines C."/>
            <person name="Rensing S.A."/>
            <person name="Riano-Pachon D.M."/>
            <person name="Richier S."/>
            <person name="Rokitta S."/>
            <person name="Shiraiwa Y."/>
            <person name="Soanes D.M."/>
            <person name="van der Giezen M."/>
            <person name="Wahlund T.M."/>
            <person name="Williams B."/>
            <person name="Wilson W."/>
            <person name="Wolfe G."/>
            <person name="Wurch L.L."/>
        </authorList>
    </citation>
    <scope>NUCLEOTIDE SEQUENCE</scope>
</reference>
<keyword evidence="3" id="KW-1185">Reference proteome</keyword>
<dbReference type="STRING" id="2903.R1CP64"/>
<keyword evidence="1" id="KW-0040">ANK repeat</keyword>
<dbReference type="Gene3D" id="1.25.40.20">
    <property type="entry name" value="Ankyrin repeat-containing domain"/>
    <property type="match status" value="2"/>
</dbReference>
<feature type="repeat" description="ANK" evidence="1">
    <location>
        <begin position="269"/>
        <end position="301"/>
    </location>
</feature>
<dbReference type="Gene3D" id="3.40.50.1000">
    <property type="entry name" value="HAD superfamily/HAD-like"/>
    <property type="match status" value="1"/>
</dbReference>
<dbReference type="HOGENOM" id="CLU_693438_0_0_1"/>
<dbReference type="AlphaFoldDB" id="A0A0D3JML8"/>
<name>A0A0D3JML8_EMIH1</name>
<sequence length="398" mass="41789">MLLRAPTSAQRKLATMAETKPLLRGVVFDMDGTLTVPNLDFGEMYRRAGVPRGEDILATRWRADETACRVVEEMEAEGRRTLALMPGAAELAAWLEAHGVQSALVTRNSDATVAHFHKSLWRSAPLSPAISRDAAWPSKPDPAALLHIGELWRVGSMEEVCMVGDSPSNDVSFGRAAGAATALLDTGRRLSEGGETNGAELVVSNLAQLAALLFGSFRLASPLLEPSLHAKRPPPSPATAAAAAAAAGDTAALASLSADKLAAHEGGPGSNTPLIWAAEHGHAPAIELLLRAGADANARGYLGNTAVSRAARRGHTAALEALLEGGADSDVPNDKLQFPLHFAAFKLKPEAVSLLLERGGSPLVLDRKGRTAAEDTADAAIRDEIRAAQERHIARALL</sequence>
<dbReference type="GeneID" id="17270298"/>
<dbReference type="SUPFAM" id="SSF56784">
    <property type="entry name" value="HAD-like"/>
    <property type="match status" value="1"/>
</dbReference>
<dbReference type="PaxDb" id="2903-EOD24753"/>
<dbReference type="InterPro" id="IPR002110">
    <property type="entry name" value="Ankyrin_rpt"/>
</dbReference>
<dbReference type="InterPro" id="IPR036770">
    <property type="entry name" value="Ankyrin_rpt-contain_sf"/>
</dbReference>
<proteinExistence type="predicted"/>